<accession>A0A378TH28</accession>
<evidence type="ECO:0000313" key="3">
    <source>
        <dbReference type="Proteomes" id="UP000254978"/>
    </source>
</evidence>
<dbReference type="Proteomes" id="UP000254978">
    <property type="component" value="Unassembled WGS sequence"/>
</dbReference>
<proteinExistence type="predicted"/>
<sequence>MVRLILTGVLVGWLLTAAPPVRAEPAPQTCPPACDVIPAAAWPAPQTLPLATVARWPALAGLAVPVRQPRFFSEEICVTPLPADDPRGFVVAARAEVPAPPGQWQMRAQVLHWRGETWLGGDLAMSVFTFAKAALRACAVPGVSPSITTDEDVRMAAVITGPQIVHQYLVAHPQSSSIVELVFWRSAAPGAPPAPAWAPIPDVRVLDAITAPLCEAYLSSCG</sequence>
<gene>
    <name evidence="2" type="ORF">NCTC10821_02376</name>
</gene>
<dbReference type="AlphaFoldDB" id="A0A378TH28"/>
<keyword evidence="1" id="KW-0732">Signal</keyword>
<reference evidence="2 3" key="1">
    <citation type="submission" date="2018-06" db="EMBL/GenBank/DDBJ databases">
        <authorList>
            <consortium name="Pathogen Informatics"/>
            <person name="Doyle S."/>
        </authorList>
    </citation>
    <scope>NUCLEOTIDE SEQUENCE [LARGE SCALE GENOMIC DNA]</scope>
    <source>
        <strain evidence="2 3">NCTC10821</strain>
    </source>
</reference>
<evidence type="ECO:0000256" key="1">
    <source>
        <dbReference type="SAM" id="SignalP"/>
    </source>
</evidence>
<organism evidence="2 3">
    <name type="scientific">Mycolicibacterium tokaiense</name>
    <dbReference type="NCBI Taxonomy" id="39695"/>
    <lineage>
        <taxon>Bacteria</taxon>
        <taxon>Bacillati</taxon>
        <taxon>Actinomycetota</taxon>
        <taxon>Actinomycetes</taxon>
        <taxon>Mycobacteriales</taxon>
        <taxon>Mycobacteriaceae</taxon>
        <taxon>Mycolicibacterium</taxon>
    </lineage>
</organism>
<keyword evidence="3" id="KW-1185">Reference proteome</keyword>
<protein>
    <submittedName>
        <fullName evidence="2">ATPase</fullName>
    </submittedName>
</protein>
<name>A0A378TH28_9MYCO</name>
<feature type="chain" id="PRO_5017054082" evidence="1">
    <location>
        <begin position="24"/>
        <end position="222"/>
    </location>
</feature>
<dbReference type="RefSeq" id="WP_232067831.1">
    <property type="nucleotide sequence ID" value="NZ_AP022600.1"/>
</dbReference>
<dbReference type="EMBL" id="UGQT01000001">
    <property type="protein sequence ID" value="STZ58856.1"/>
    <property type="molecule type" value="Genomic_DNA"/>
</dbReference>
<feature type="signal peptide" evidence="1">
    <location>
        <begin position="1"/>
        <end position="23"/>
    </location>
</feature>
<evidence type="ECO:0000313" key="2">
    <source>
        <dbReference type="EMBL" id="STZ58856.1"/>
    </source>
</evidence>